<dbReference type="GO" id="GO:0006400">
    <property type="term" value="P:tRNA modification"/>
    <property type="evidence" value="ECO:0007669"/>
    <property type="project" value="InterPro"/>
</dbReference>
<dbReference type="Pfam" id="PF01702">
    <property type="entry name" value="TGT"/>
    <property type="match status" value="1"/>
</dbReference>
<feature type="binding site" evidence="5">
    <location>
        <position position="325"/>
    </location>
    <ligand>
        <name>Zn(2+)</name>
        <dbReference type="ChEBI" id="CHEBI:29105"/>
    </ligand>
</feature>
<keyword evidence="3 5" id="KW-0479">Metal-binding</keyword>
<dbReference type="Proteomes" id="UP001168972">
    <property type="component" value="Unassembled WGS sequence"/>
</dbReference>
<evidence type="ECO:0000256" key="3">
    <source>
        <dbReference type="ARBA" id="ARBA00022723"/>
    </source>
</evidence>
<protein>
    <recommendedName>
        <fullName evidence="5">Queuine tRNA-ribosyltransferase accessory subunit 2</fullName>
    </recommendedName>
    <alternativeName>
        <fullName evidence="5">Queuine tRNA-ribosyltransferase domain-containing protein 1</fullName>
    </alternativeName>
</protein>
<dbReference type="PANTHER" id="PTHR46064">
    <property type="entry name" value="QUEUINE TRNA-RIBOSYLTRANSFERASE ACCESSORY SUBUNIT 2"/>
    <property type="match status" value="1"/>
</dbReference>
<name>A0AA39G3E3_MICHY</name>
<feature type="binding site" evidence="5">
    <location>
        <position position="330"/>
    </location>
    <ligand>
        <name>Zn(2+)</name>
        <dbReference type="ChEBI" id="CHEBI:29105"/>
    </ligand>
</feature>
<feature type="domain" description="tRNA-guanine(15) transglycosylase-like" evidence="6">
    <location>
        <begin position="12"/>
        <end position="388"/>
    </location>
</feature>
<comment type="subcellular location">
    <subcellularLocation>
        <location evidence="5">Cytoplasm</location>
    </subcellularLocation>
</comment>
<dbReference type="SUPFAM" id="SSF51713">
    <property type="entry name" value="tRNA-guanine transglycosylase"/>
    <property type="match status" value="1"/>
</dbReference>
<keyword evidence="2 5" id="KW-0819">tRNA processing</keyword>
<evidence type="ECO:0000259" key="6">
    <source>
        <dbReference type="Pfam" id="PF01702"/>
    </source>
</evidence>
<dbReference type="InterPro" id="IPR028592">
    <property type="entry name" value="QTRTD1"/>
</dbReference>
<dbReference type="HAMAP" id="MF_03043">
    <property type="entry name" value="QTRT2"/>
    <property type="match status" value="1"/>
</dbReference>
<comment type="subunit">
    <text evidence="5">Heterodimer of a catalytic subunit and an accessory subunit.</text>
</comment>
<feature type="binding site" evidence="5">
    <location>
        <position position="327"/>
    </location>
    <ligand>
        <name>Zn(2+)</name>
        <dbReference type="ChEBI" id="CHEBI:29105"/>
    </ligand>
</feature>
<dbReference type="InterPro" id="IPR002616">
    <property type="entry name" value="tRNA_ribo_trans-like"/>
</dbReference>
<comment type="caution">
    <text evidence="7">The sequence shown here is derived from an EMBL/GenBank/DDBJ whole genome shotgun (WGS) entry which is preliminary data.</text>
</comment>
<evidence type="ECO:0000256" key="1">
    <source>
        <dbReference type="ARBA" id="ARBA00022490"/>
    </source>
</evidence>
<comment type="cofactor">
    <cofactor evidence="5">
        <name>Zn(2+)</name>
        <dbReference type="ChEBI" id="CHEBI:29105"/>
    </cofactor>
    <text evidence="5">Binds 1 zinc ion per subunit.</text>
</comment>
<comment type="function">
    <text evidence="5">Non-catalytic subunit of the queuine tRNA-ribosyltransferase (TGT) that catalyzes the base-exchange of a guanine (G) residue with queuine (Q) at position 34 (anticodon wobble position) in tRNAs with GU(N) anticodons (tRNA-Asp, -Asn, -His and -Tyr), resulting in the hypermodified nucleoside queuosine (7-(((4,5-cis-dihydroxy-2-cyclopenten-1-yl)amino)methyl)-7-deazaguanosine).</text>
</comment>
<dbReference type="InterPro" id="IPR050852">
    <property type="entry name" value="Queuine_tRNA-ribosyltrfase"/>
</dbReference>
<evidence type="ECO:0000313" key="8">
    <source>
        <dbReference type="Proteomes" id="UP001168972"/>
    </source>
</evidence>
<dbReference type="GO" id="GO:0008479">
    <property type="term" value="F:tRNA-guanosine(34) queuine transglycosylase activity"/>
    <property type="evidence" value="ECO:0007669"/>
    <property type="project" value="UniProtKB-UniRule"/>
</dbReference>
<evidence type="ECO:0000256" key="4">
    <source>
        <dbReference type="ARBA" id="ARBA00022833"/>
    </source>
</evidence>
<dbReference type="Gene3D" id="3.20.20.105">
    <property type="entry name" value="Queuine tRNA-ribosyltransferase-like"/>
    <property type="match status" value="1"/>
</dbReference>
<organism evidence="7 8">
    <name type="scientific">Microctonus hyperodae</name>
    <name type="common">Parasitoid wasp</name>
    <dbReference type="NCBI Taxonomy" id="165561"/>
    <lineage>
        <taxon>Eukaryota</taxon>
        <taxon>Metazoa</taxon>
        <taxon>Ecdysozoa</taxon>
        <taxon>Arthropoda</taxon>
        <taxon>Hexapoda</taxon>
        <taxon>Insecta</taxon>
        <taxon>Pterygota</taxon>
        <taxon>Neoptera</taxon>
        <taxon>Endopterygota</taxon>
        <taxon>Hymenoptera</taxon>
        <taxon>Apocrita</taxon>
        <taxon>Ichneumonoidea</taxon>
        <taxon>Braconidae</taxon>
        <taxon>Euphorinae</taxon>
        <taxon>Microctonus</taxon>
    </lineage>
</organism>
<comment type="similarity">
    <text evidence="5">Belongs to the queuine tRNA-ribosyltransferase family. QTRT2 subfamily.</text>
</comment>
<proteinExistence type="inferred from homology"/>
<gene>
    <name evidence="7" type="ORF">PV327_003140</name>
</gene>
<feature type="binding site" evidence="5">
    <location>
        <position position="356"/>
    </location>
    <ligand>
        <name>Zn(2+)</name>
        <dbReference type="ChEBI" id="CHEBI:29105"/>
    </ligand>
</feature>
<reference evidence="7" key="2">
    <citation type="submission" date="2023-03" db="EMBL/GenBank/DDBJ databases">
        <authorList>
            <person name="Inwood S.N."/>
            <person name="Skelly J.G."/>
            <person name="Guhlin J."/>
            <person name="Harrop T.W.R."/>
            <person name="Goldson S.G."/>
            <person name="Dearden P.K."/>
        </authorList>
    </citation>
    <scope>NUCLEOTIDE SEQUENCE</scope>
    <source>
        <strain evidence="7">Lincoln</strain>
        <tissue evidence="7">Whole body</tissue>
    </source>
</reference>
<accession>A0AA39G3E3</accession>
<evidence type="ECO:0000313" key="7">
    <source>
        <dbReference type="EMBL" id="KAK0180795.1"/>
    </source>
</evidence>
<dbReference type="InterPro" id="IPR036511">
    <property type="entry name" value="TGT-like_sf"/>
</dbReference>
<sequence length="392" mass="44941">MKFITESVSRCAARLGFLSEFERMPDLIFETPLVMLHTKRGSVPHLTKDVFQMLTMEPHILSLSLPSCIRMTEAIQQAKISYAEFVSMKEYPNFLTIHDPAEPMSRGYQKHDSIAVWSKHGRHSINPDQYMEIVETFKPDMYVALCDGDTDETSSDKRISKTVERSKAQFLKCYEKHKSSEAMKNRGLIGPVEGGYDLEARERSIKYLLDKNLNGYVIDGLHINGPSVQKIQYESIKNVVQHTINLLPNDKMKVSLGCWNPGVVLELIDTGVDLFDSSYPYVITESWKALTFMCITHNHSNNEGPLISIDEQRFVDDFTPICESCECLTCQNHSKAYLKHLYHTKELLGFVLLMIHNTHQYLQFFKAIRQNLKDGTFSAFKLKICQQFTASN</sequence>
<dbReference type="GO" id="GO:0005737">
    <property type="term" value="C:cytoplasm"/>
    <property type="evidence" value="ECO:0007669"/>
    <property type="project" value="UniProtKB-SubCell"/>
</dbReference>
<dbReference type="NCBIfam" id="TIGR00449">
    <property type="entry name" value="tgt_general"/>
    <property type="match status" value="1"/>
</dbReference>
<dbReference type="EMBL" id="JAQQBR010000002">
    <property type="protein sequence ID" value="KAK0180795.1"/>
    <property type="molecule type" value="Genomic_DNA"/>
</dbReference>
<reference evidence="7" key="1">
    <citation type="journal article" date="2023" name="bioRxiv">
        <title>Scaffold-level genome assemblies of two parasitoid biocontrol wasps reveal the parthenogenesis mechanism and an associated novel virus.</title>
        <authorList>
            <person name="Inwood S."/>
            <person name="Skelly J."/>
            <person name="Guhlin J."/>
            <person name="Harrop T."/>
            <person name="Goldson S."/>
            <person name="Dearden P."/>
        </authorList>
    </citation>
    <scope>NUCLEOTIDE SEQUENCE</scope>
    <source>
        <strain evidence="7">Lincoln</strain>
        <tissue evidence="7">Whole body</tissue>
    </source>
</reference>
<dbReference type="GO" id="GO:0046872">
    <property type="term" value="F:metal ion binding"/>
    <property type="evidence" value="ECO:0007669"/>
    <property type="project" value="UniProtKB-KW"/>
</dbReference>
<keyword evidence="8" id="KW-1185">Reference proteome</keyword>
<evidence type="ECO:0000256" key="2">
    <source>
        <dbReference type="ARBA" id="ARBA00022694"/>
    </source>
</evidence>
<dbReference type="AlphaFoldDB" id="A0AA39G3E3"/>
<dbReference type="PANTHER" id="PTHR46064:SF1">
    <property type="entry name" value="QUEUINE TRNA-RIBOSYLTRANSFERASE ACCESSORY SUBUNIT 2"/>
    <property type="match status" value="1"/>
</dbReference>
<evidence type="ECO:0000256" key="5">
    <source>
        <dbReference type="HAMAP-Rule" id="MF_03043"/>
    </source>
</evidence>
<keyword evidence="1 5" id="KW-0963">Cytoplasm</keyword>
<keyword evidence="4 5" id="KW-0862">Zinc</keyword>